<comment type="caution">
    <text evidence="1">The sequence shown here is derived from an EMBL/GenBank/DDBJ whole genome shotgun (WGS) entry which is preliminary data.</text>
</comment>
<proteinExistence type="predicted"/>
<organism evidence="1 2">
    <name type="scientific">Paenibacillus mesotrionivorans</name>
    <dbReference type="NCBI Taxonomy" id="3160968"/>
    <lineage>
        <taxon>Bacteria</taxon>
        <taxon>Bacillati</taxon>
        <taxon>Bacillota</taxon>
        <taxon>Bacilli</taxon>
        <taxon>Bacillales</taxon>
        <taxon>Paenibacillaceae</taxon>
        <taxon>Paenibacillus</taxon>
    </lineage>
</organism>
<dbReference type="Proteomes" id="UP001631969">
    <property type="component" value="Unassembled WGS sequence"/>
</dbReference>
<evidence type="ECO:0000313" key="1">
    <source>
        <dbReference type="EMBL" id="MFM9332306.1"/>
    </source>
</evidence>
<keyword evidence="2" id="KW-1185">Reference proteome</keyword>
<dbReference type="EMBL" id="JBJURJ010000028">
    <property type="protein sequence ID" value="MFM9332306.1"/>
    <property type="molecule type" value="Genomic_DNA"/>
</dbReference>
<accession>A0ACC7P7I7</accession>
<name>A0ACC7P7I7_9BACL</name>
<reference evidence="1" key="1">
    <citation type="submission" date="2024-12" db="EMBL/GenBank/DDBJ databases">
        <authorList>
            <person name="Wu N."/>
        </authorList>
    </citation>
    <scope>NUCLEOTIDE SEQUENCE</scope>
    <source>
        <strain evidence="1">P15</strain>
    </source>
</reference>
<evidence type="ECO:0000313" key="2">
    <source>
        <dbReference type="Proteomes" id="UP001631969"/>
    </source>
</evidence>
<sequence length="215" mass="24361">MSDNETNKSAEEAAKEQQEMEQQVKAWFELTRNILADEYKDYEVDGQVALHPGFGHLFAFRLQKDGKFYTCGFMLTELIQVYKNNANPPLWLASFFYDMIQAGESRGFPNPPETDDEANKVLQEVVLPLVMKGVQEEFTEENQVYVDLEVNEQLGPVLELGFPTITDGPNTCAIPLQYFMTMYLMNRDPSEHAVFSLHKLMEETAKAKAGSGAAE</sequence>
<gene>
    <name evidence="1" type="ORF">ACI1P1_28825</name>
</gene>
<protein>
    <submittedName>
        <fullName evidence="1">Uncharacterized protein</fullName>
    </submittedName>
</protein>